<dbReference type="VEuPathDB" id="VectorBase:GPAI010314"/>
<evidence type="ECO:0000313" key="2">
    <source>
        <dbReference type="Proteomes" id="UP000092445"/>
    </source>
</evidence>
<dbReference type="EnsemblMetazoa" id="GPAI010314-RA">
    <property type="protein sequence ID" value="GPAI010314-PA"/>
    <property type="gene ID" value="GPAI010314"/>
</dbReference>
<name>A0A1A9ZC83_GLOPL</name>
<accession>A0A1A9ZC83</accession>
<evidence type="ECO:0000313" key="1">
    <source>
        <dbReference type="EnsemblMetazoa" id="GPAI010314-PA"/>
    </source>
</evidence>
<proteinExistence type="predicted"/>
<dbReference type="Proteomes" id="UP000092445">
    <property type="component" value="Unassembled WGS sequence"/>
</dbReference>
<reference evidence="2" key="1">
    <citation type="submission" date="2014-03" db="EMBL/GenBank/DDBJ databases">
        <authorList>
            <person name="Aksoy S."/>
            <person name="Warren W."/>
            <person name="Wilson R.K."/>
        </authorList>
    </citation>
    <scope>NUCLEOTIDE SEQUENCE [LARGE SCALE GENOMIC DNA]</scope>
    <source>
        <strain evidence="2">IAEA</strain>
    </source>
</reference>
<keyword evidence="2" id="KW-1185">Reference proteome</keyword>
<organism evidence="1 2">
    <name type="scientific">Glossina pallidipes</name>
    <name type="common">Tsetse fly</name>
    <dbReference type="NCBI Taxonomy" id="7398"/>
    <lineage>
        <taxon>Eukaryota</taxon>
        <taxon>Metazoa</taxon>
        <taxon>Ecdysozoa</taxon>
        <taxon>Arthropoda</taxon>
        <taxon>Hexapoda</taxon>
        <taxon>Insecta</taxon>
        <taxon>Pterygota</taxon>
        <taxon>Neoptera</taxon>
        <taxon>Endopterygota</taxon>
        <taxon>Diptera</taxon>
        <taxon>Brachycera</taxon>
        <taxon>Muscomorpha</taxon>
        <taxon>Hippoboscoidea</taxon>
        <taxon>Glossinidae</taxon>
        <taxon>Glossina</taxon>
    </lineage>
</organism>
<reference evidence="1" key="2">
    <citation type="submission" date="2020-05" db="UniProtKB">
        <authorList>
            <consortium name="EnsemblMetazoa"/>
        </authorList>
    </citation>
    <scope>IDENTIFICATION</scope>
    <source>
        <strain evidence="1">IAEA</strain>
    </source>
</reference>
<dbReference type="AlphaFoldDB" id="A0A1A9ZC83"/>
<sequence>MCTTLEKLEVLDRETGIMLDELTYEVRQLFPEDKIPVSLMTTIYLSAKLNYPLQLAAAMNEIPNPDLRNYVMNMITLDWSQVTGTSFDGAKKICSEKIPLVHFNREAKLSPIDNACDLFKFGGY</sequence>
<protein>
    <submittedName>
        <fullName evidence="1">Uncharacterized protein</fullName>
    </submittedName>
</protein>